<evidence type="ECO:0000313" key="2">
    <source>
        <dbReference type="Proteomes" id="UP001595647"/>
    </source>
</evidence>
<keyword evidence="2" id="KW-1185">Reference proteome</keyword>
<dbReference type="Proteomes" id="UP001595647">
    <property type="component" value="Unassembled WGS sequence"/>
</dbReference>
<protein>
    <submittedName>
        <fullName evidence="1">EexN family lipoprotein</fullName>
    </submittedName>
</protein>
<keyword evidence="1" id="KW-0449">Lipoprotein</keyword>
<proteinExistence type="predicted"/>
<dbReference type="RefSeq" id="WP_378143315.1">
    <property type="nucleotide sequence ID" value="NZ_JBHRTG010000006.1"/>
</dbReference>
<reference evidence="2" key="1">
    <citation type="journal article" date="2019" name="Int. J. Syst. Evol. Microbiol.">
        <title>The Global Catalogue of Microorganisms (GCM) 10K type strain sequencing project: providing services to taxonomists for standard genome sequencing and annotation.</title>
        <authorList>
            <consortium name="The Broad Institute Genomics Platform"/>
            <consortium name="The Broad Institute Genome Sequencing Center for Infectious Disease"/>
            <person name="Wu L."/>
            <person name="Ma J."/>
        </authorList>
    </citation>
    <scope>NUCLEOTIDE SEQUENCE [LARGE SCALE GENOMIC DNA]</scope>
    <source>
        <strain evidence="2">KCTC 52231</strain>
    </source>
</reference>
<dbReference type="InterPro" id="IPR047937">
    <property type="entry name" value="Eex_IncN-like"/>
</dbReference>
<dbReference type="EMBL" id="JBHRTG010000006">
    <property type="protein sequence ID" value="MFC3162885.1"/>
    <property type="molecule type" value="Genomic_DNA"/>
</dbReference>
<comment type="caution">
    <text evidence="1">The sequence shown here is derived from an EMBL/GenBank/DDBJ whole genome shotgun (WGS) entry which is preliminary data.</text>
</comment>
<name>A0ABV7I1U6_9HYPH</name>
<evidence type="ECO:0000313" key="1">
    <source>
        <dbReference type="EMBL" id="MFC3162885.1"/>
    </source>
</evidence>
<sequence>MRSQLVSIFLVLLAGCSDDAERVYTVEELMADEALLVEWVGKCRDNPGELGDTPNCQNAAAADFKARLGRMGKVLGG</sequence>
<dbReference type="PROSITE" id="PS51257">
    <property type="entry name" value="PROKAR_LIPOPROTEIN"/>
    <property type="match status" value="1"/>
</dbReference>
<organism evidence="1 2">
    <name type="scientific">Ciceribacter thiooxidans</name>
    <dbReference type="NCBI Taxonomy" id="1969821"/>
    <lineage>
        <taxon>Bacteria</taxon>
        <taxon>Pseudomonadati</taxon>
        <taxon>Pseudomonadota</taxon>
        <taxon>Alphaproteobacteria</taxon>
        <taxon>Hyphomicrobiales</taxon>
        <taxon>Rhizobiaceae</taxon>
        <taxon>Ciceribacter</taxon>
    </lineage>
</organism>
<dbReference type="NCBIfam" id="NF033894">
    <property type="entry name" value="Eex_IncN"/>
    <property type="match status" value="1"/>
</dbReference>
<accession>A0ABV7I1U6</accession>
<gene>
    <name evidence="1" type="ORF">ACFOHV_06285</name>
</gene>